<sequence>MKKPLLLLPFFLLTGSFFCKAQSLPTPNGSPRPRMSLRIVGVRASAHPEPLLLIGAQETVLSALIVHPKDLAIKEIYRDSTLLSSVEGQGKNGILVGELKSKRPLFRLEHVLEYFQVPHEKRSLRVLVNKQPVDPTLFLADVQRIEKIEVTRQELTNPVRLSWNENEEYLNIVTAQ</sequence>
<dbReference type="AlphaFoldDB" id="A0A839GV75"/>
<name>A0A839GV75_9BACT</name>
<evidence type="ECO:0000313" key="3">
    <source>
        <dbReference type="Proteomes" id="UP000563094"/>
    </source>
</evidence>
<keyword evidence="3" id="KW-1185">Reference proteome</keyword>
<protein>
    <submittedName>
        <fullName evidence="2">Uncharacterized protein</fullName>
    </submittedName>
</protein>
<dbReference type="Proteomes" id="UP000563094">
    <property type="component" value="Unassembled WGS sequence"/>
</dbReference>
<reference evidence="2 3" key="1">
    <citation type="submission" date="2020-08" db="EMBL/GenBank/DDBJ databases">
        <title>Genomic Encyclopedia of Type Strains, Phase IV (KMG-IV): sequencing the most valuable type-strain genomes for metagenomic binning, comparative biology and taxonomic classification.</title>
        <authorList>
            <person name="Goeker M."/>
        </authorList>
    </citation>
    <scope>NUCLEOTIDE SEQUENCE [LARGE SCALE GENOMIC DNA]</scope>
    <source>
        <strain evidence="2 3">DSM 29854</strain>
    </source>
</reference>
<organism evidence="2 3">
    <name type="scientific">Rufibacter quisquiliarum</name>
    <dbReference type="NCBI Taxonomy" id="1549639"/>
    <lineage>
        <taxon>Bacteria</taxon>
        <taxon>Pseudomonadati</taxon>
        <taxon>Bacteroidota</taxon>
        <taxon>Cytophagia</taxon>
        <taxon>Cytophagales</taxon>
        <taxon>Hymenobacteraceae</taxon>
        <taxon>Rufibacter</taxon>
    </lineage>
</organism>
<accession>A0A839GV75</accession>
<evidence type="ECO:0000313" key="2">
    <source>
        <dbReference type="EMBL" id="MBA9077681.1"/>
    </source>
</evidence>
<gene>
    <name evidence="2" type="ORF">FHS90_002399</name>
</gene>
<keyword evidence="1" id="KW-0732">Signal</keyword>
<evidence type="ECO:0000256" key="1">
    <source>
        <dbReference type="SAM" id="SignalP"/>
    </source>
</evidence>
<dbReference type="EMBL" id="JACJIQ010000008">
    <property type="protein sequence ID" value="MBA9077681.1"/>
    <property type="molecule type" value="Genomic_DNA"/>
</dbReference>
<feature type="chain" id="PRO_5032452136" evidence="1">
    <location>
        <begin position="22"/>
        <end position="176"/>
    </location>
</feature>
<comment type="caution">
    <text evidence="2">The sequence shown here is derived from an EMBL/GenBank/DDBJ whole genome shotgun (WGS) entry which is preliminary data.</text>
</comment>
<feature type="signal peptide" evidence="1">
    <location>
        <begin position="1"/>
        <end position="21"/>
    </location>
</feature>
<proteinExistence type="predicted"/>
<dbReference type="RefSeq" id="WP_182513136.1">
    <property type="nucleotide sequence ID" value="NZ_JACJIQ010000008.1"/>
</dbReference>